<protein>
    <submittedName>
        <fullName evidence="2">Uncharacterized protein</fullName>
    </submittedName>
</protein>
<keyword evidence="3" id="KW-1185">Reference proteome</keyword>
<dbReference type="Pfam" id="PF07173">
    <property type="entry name" value="GRDP-like"/>
    <property type="match status" value="1"/>
</dbReference>
<feature type="compositionally biased region" description="Polar residues" evidence="1">
    <location>
        <begin position="28"/>
        <end position="40"/>
    </location>
</feature>
<dbReference type="AlphaFoldDB" id="A0A5M3ZAH4"/>
<reference evidence="2 3" key="1">
    <citation type="submission" date="2020-01" db="EMBL/GenBank/DDBJ databases">
        <title>Aspergillus terreus IFO 6365 whole genome shotgun sequence.</title>
        <authorList>
            <person name="Kanamasa S."/>
            <person name="Takahashi H."/>
        </authorList>
    </citation>
    <scope>NUCLEOTIDE SEQUENCE [LARGE SCALE GENOMIC DNA]</scope>
    <source>
        <strain evidence="2 3">IFO 6365</strain>
    </source>
</reference>
<dbReference type="OrthoDB" id="2684236at2759"/>
<accession>A0A5M3ZAH4</accession>
<sequence length="476" mass="54494">MSCLNVAHVESLHKASNNQITALLQKGTTRYKTTRTSPREQPTIPAPPLFQSLSSASNEAEKRGGFPTPSQCAVHLELLEVFHMLRNRIIQSRDLDTAFGVEPKKRTVYRRIRRGERKQPVELRDPTWDARRKEKWPYYLEIAAGRFDSWVRVVDGVWKGELGSGIEFLPPLDVLMVWHAFLLNPLDFEQYCTSNGLECARNIPFPWKQVHEAIDSQIWSYSLPDPTADWLLETCKMEPDLFKALEKVGQSKSPARAVLSRYGARSTNIGLSKYPSSDTRIDTRELDFIRAVKSATLQSKQNMPLVENVKRQASFVDKMHAQLWICSPAVAGTLRRAVDRYDKFVQLFKLYPGTVLVPTLDVDLAWHTHQCSAALYQAYMVEHTGRFIRHDDRFGQNILDTGFDTTQEFFYARFGERYHLCLCWNCEAIVDGLEDAEKDENEVDVRALAEAIGEEVCYYAAVEIAKRKGQDLPVRD</sequence>
<name>A0A5M3ZAH4_ASPTE</name>
<dbReference type="PANTHER" id="PTHR34365:SF7">
    <property type="entry name" value="GLYCINE-RICH DOMAIN-CONTAINING PROTEIN 1"/>
    <property type="match status" value="1"/>
</dbReference>
<dbReference type="InterPro" id="IPR009836">
    <property type="entry name" value="GRDP-like"/>
</dbReference>
<feature type="region of interest" description="Disordered" evidence="1">
    <location>
        <begin position="28"/>
        <end position="66"/>
    </location>
</feature>
<dbReference type="Proteomes" id="UP000452235">
    <property type="component" value="Unassembled WGS sequence"/>
</dbReference>
<evidence type="ECO:0000313" key="2">
    <source>
        <dbReference type="EMBL" id="GFF18267.1"/>
    </source>
</evidence>
<dbReference type="PANTHER" id="PTHR34365">
    <property type="entry name" value="ENOLASE (DUF1399)"/>
    <property type="match status" value="1"/>
</dbReference>
<organism evidence="2 3">
    <name type="scientific">Aspergillus terreus</name>
    <dbReference type="NCBI Taxonomy" id="33178"/>
    <lineage>
        <taxon>Eukaryota</taxon>
        <taxon>Fungi</taxon>
        <taxon>Dikarya</taxon>
        <taxon>Ascomycota</taxon>
        <taxon>Pezizomycotina</taxon>
        <taxon>Eurotiomycetes</taxon>
        <taxon>Eurotiomycetidae</taxon>
        <taxon>Eurotiales</taxon>
        <taxon>Aspergillaceae</taxon>
        <taxon>Aspergillus</taxon>
        <taxon>Aspergillus subgen. Circumdati</taxon>
    </lineage>
</organism>
<gene>
    <name evidence="2" type="ORF">ATEIFO6365_0008021100</name>
</gene>
<proteinExistence type="predicted"/>
<dbReference type="EMBL" id="BLJY01000008">
    <property type="protein sequence ID" value="GFF18267.1"/>
    <property type="molecule type" value="Genomic_DNA"/>
</dbReference>
<evidence type="ECO:0000313" key="3">
    <source>
        <dbReference type="Proteomes" id="UP000452235"/>
    </source>
</evidence>
<dbReference type="VEuPathDB" id="FungiDB:ATEG_06461"/>
<evidence type="ECO:0000256" key="1">
    <source>
        <dbReference type="SAM" id="MobiDB-lite"/>
    </source>
</evidence>
<comment type="caution">
    <text evidence="2">The sequence shown here is derived from an EMBL/GenBank/DDBJ whole genome shotgun (WGS) entry which is preliminary data.</text>
</comment>